<dbReference type="EMBL" id="KN840718">
    <property type="protein sequence ID" value="KIP01960.1"/>
    <property type="molecule type" value="Genomic_DNA"/>
</dbReference>
<dbReference type="Pfam" id="PF00561">
    <property type="entry name" value="Abhydrolase_1"/>
    <property type="match status" value="1"/>
</dbReference>
<accession>A0A0C3S2Q7</accession>
<proteinExistence type="predicted"/>
<dbReference type="GO" id="GO:0046464">
    <property type="term" value="P:acylglycerol catabolic process"/>
    <property type="evidence" value="ECO:0007669"/>
    <property type="project" value="TreeGrafter"/>
</dbReference>
<gene>
    <name evidence="2" type="ORF">PHLGIDRAFT_96501</name>
</gene>
<dbReference type="InterPro" id="IPR050266">
    <property type="entry name" value="AB_hydrolase_sf"/>
</dbReference>
<dbReference type="GO" id="GO:0047372">
    <property type="term" value="F:monoacylglycerol lipase activity"/>
    <property type="evidence" value="ECO:0007669"/>
    <property type="project" value="TreeGrafter"/>
</dbReference>
<sequence>MDPSLYKDIITLRGLKYHYYYSPAQDGRRTLLFCHGFPSTSKDWCGIASYFQEQGYGLIVPDMLGYGGTDKPADPALYVQSAMSQDLVCILDAEKVEKVVAVGHDWGTVSVSRLANWYPERVSAYAFFAVAYSPPRPKNFDYGALLARLQQKHGYELFGYWAFFNRDDADQVIQDHIESFMSLVWPHDPRCWVDRLAPTGAIEKTLREDWTAPLPAYMSEAEKQGIITTFRANKFVGPTCWYKTVVRGLSPADDERIPADRAYPPTDTPIFFGAAKNDHVCVPSDGYEAFKDEHFAEGQVTMKEYDADHWLILSKASEIGRDLEAWIKGFTD</sequence>
<protein>
    <recommendedName>
        <fullName evidence="1">AB hydrolase-1 domain-containing protein</fullName>
    </recommendedName>
</protein>
<evidence type="ECO:0000313" key="3">
    <source>
        <dbReference type="Proteomes" id="UP000053257"/>
    </source>
</evidence>
<organism evidence="2 3">
    <name type="scientific">Phlebiopsis gigantea (strain 11061_1 CR5-6)</name>
    <name type="common">White-rot fungus</name>
    <name type="synonym">Peniophora gigantea</name>
    <dbReference type="NCBI Taxonomy" id="745531"/>
    <lineage>
        <taxon>Eukaryota</taxon>
        <taxon>Fungi</taxon>
        <taxon>Dikarya</taxon>
        <taxon>Basidiomycota</taxon>
        <taxon>Agaricomycotina</taxon>
        <taxon>Agaricomycetes</taxon>
        <taxon>Polyporales</taxon>
        <taxon>Phanerochaetaceae</taxon>
        <taxon>Phlebiopsis</taxon>
    </lineage>
</organism>
<dbReference type="PANTHER" id="PTHR43798:SF33">
    <property type="entry name" value="HYDROLASE, PUTATIVE (AFU_ORTHOLOGUE AFUA_2G14860)-RELATED"/>
    <property type="match status" value="1"/>
</dbReference>
<dbReference type="InterPro" id="IPR000073">
    <property type="entry name" value="AB_hydrolase_1"/>
</dbReference>
<dbReference type="InterPro" id="IPR029058">
    <property type="entry name" value="AB_hydrolase_fold"/>
</dbReference>
<dbReference type="Proteomes" id="UP000053257">
    <property type="component" value="Unassembled WGS sequence"/>
</dbReference>
<dbReference type="SUPFAM" id="SSF53474">
    <property type="entry name" value="alpha/beta-Hydrolases"/>
    <property type="match status" value="1"/>
</dbReference>
<feature type="domain" description="AB hydrolase-1" evidence="1">
    <location>
        <begin position="30"/>
        <end position="314"/>
    </location>
</feature>
<name>A0A0C3S2Q7_PHLG1</name>
<dbReference type="HOGENOM" id="CLU_020336_7_0_1"/>
<dbReference type="PANTHER" id="PTHR43798">
    <property type="entry name" value="MONOACYLGLYCEROL LIPASE"/>
    <property type="match status" value="1"/>
</dbReference>
<dbReference type="PRINTS" id="PR00412">
    <property type="entry name" value="EPOXHYDRLASE"/>
</dbReference>
<dbReference type="STRING" id="745531.A0A0C3S2Q7"/>
<reference evidence="2 3" key="1">
    <citation type="journal article" date="2014" name="PLoS Genet.">
        <title>Analysis of the Phlebiopsis gigantea genome, transcriptome and secretome provides insight into its pioneer colonization strategies of wood.</title>
        <authorList>
            <person name="Hori C."/>
            <person name="Ishida T."/>
            <person name="Igarashi K."/>
            <person name="Samejima M."/>
            <person name="Suzuki H."/>
            <person name="Master E."/>
            <person name="Ferreira P."/>
            <person name="Ruiz-Duenas F.J."/>
            <person name="Held B."/>
            <person name="Canessa P."/>
            <person name="Larrondo L.F."/>
            <person name="Schmoll M."/>
            <person name="Druzhinina I.S."/>
            <person name="Kubicek C.P."/>
            <person name="Gaskell J.A."/>
            <person name="Kersten P."/>
            <person name="St John F."/>
            <person name="Glasner J."/>
            <person name="Sabat G."/>
            <person name="Splinter BonDurant S."/>
            <person name="Syed K."/>
            <person name="Yadav J."/>
            <person name="Mgbeahuruike A.C."/>
            <person name="Kovalchuk A."/>
            <person name="Asiegbu F.O."/>
            <person name="Lackner G."/>
            <person name="Hoffmeister D."/>
            <person name="Rencoret J."/>
            <person name="Gutierrez A."/>
            <person name="Sun H."/>
            <person name="Lindquist E."/>
            <person name="Barry K."/>
            <person name="Riley R."/>
            <person name="Grigoriev I.V."/>
            <person name="Henrissat B."/>
            <person name="Kues U."/>
            <person name="Berka R.M."/>
            <person name="Martinez A.T."/>
            <person name="Covert S.F."/>
            <person name="Blanchette R.A."/>
            <person name="Cullen D."/>
        </authorList>
    </citation>
    <scope>NUCLEOTIDE SEQUENCE [LARGE SCALE GENOMIC DNA]</scope>
    <source>
        <strain evidence="2 3">11061_1 CR5-6</strain>
    </source>
</reference>
<dbReference type="AlphaFoldDB" id="A0A0C3S2Q7"/>
<dbReference type="Gene3D" id="3.40.50.1820">
    <property type="entry name" value="alpha/beta hydrolase"/>
    <property type="match status" value="1"/>
</dbReference>
<dbReference type="OrthoDB" id="408373at2759"/>
<keyword evidence="3" id="KW-1185">Reference proteome</keyword>
<dbReference type="GO" id="GO:0016020">
    <property type="term" value="C:membrane"/>
    <property type="evidence" value="ECO:0007669"/>
    <property type="project" value="TreeGrafter"/>
</dbReference>
<evidence type="ECO:0000259" key="1">
    <source>
        <dbReference type="Pfam" id="PF00561"/>
    </source>
</evidence>
<dbReference type="InterPro" id="IPR000639">
    <property type="entry name" value="Epox_hydrolase-like"/>
</dbReference>
<evidence type="ECO:0000313" key="2">
    <source>
        <dbReference type="EMBL" id="KIP01960.1"/>
    </source>
</evidence>